<reference evidence="2" key="1">
    <citation type="journal article" date="2020" name="Ecol. Evol.">
        <title>Genome structure and content of the rice root-knot nematode (Meloidogyne graminicola).</title>
        <authorList>
            <person name="Phan N.T."/>
            <person name="Danchin E.G.J."/>
            <person name="Klopp C."/>
            <person name="Perfus-Barbeoch L."/>
            <person name="Kozlowski D.K."/>
            <person name="Koutsovoulos G.D."/>
            <person name="Lopez-Roques C."/>
            <person name="Bouchez O."/>
            <person name="Zahm M."/>
            <person name="Besnard G."/>
            <person name="Bellafiore S."/>
        </authorList>
    </citation>
    <scope>NUCLEOTIDE SEQUENCE</scope>
    <source>
        <strain evidence="2">VN-18</strain>
    </source>
</reference>
<feature type="compositionally biased region" description="Polar residues" evidence="1">
    <location>
        <begin position="64"/>
        <end position="79"/>
    </location>
</feature>
<dbReference type="AlphaFoldDB" id="A0A8S9ZSM6"/>
<comment type="caution">
    <text evidence="2">The sequence shown here is derived from an EMBL/GenBank/DDBJ whole genome shotgun (WGS) entry which is preliminary data.</text>
</comment>
<dbReference type="EMBL" id="JABEBT010000033">
    <property type="protein sequence ID" value="KAF7636195.1"/>
    <property type="molecule type" value="Genomic_DNA"/>
</dbReference>
<feature type="region of interest" description="Disordered" evidence="1">
    <location>
        <begin position="64"/>
        <end position="85"/>
    </location>
</feature>
<keyword evidence="3" id="KW-1185">Reference proteome</keyword>
<sequence length="85" mass="9643">MFKGEAGARLKREIVRRSQTANLMGEEIEQVRTRPTEEQKKIRELISSAKTLADVERVNQILQASNLNQNGQNGTNDVNMNDEDD</sequence>
<evidence type="ECO:0000256" key="1">
    <source>
        <dbReference type="SAM" id="MobiDB-lite"/>
    </source>
</evidence>
<dbReference type="OrthoDB" id="433501at2759"/>
<evidence type="ECO:0000313" key="2">
    <source>
        <dbReference type="EMBL" id="KAF7636195.1"/>
    </source>
</evidence>
<proteinExistence type="predicted"/>
<evidence type="ECO:0008006" key="4">
    <source>
        <dbReference type="Google" id="ProtNLM"/>
    </source>
</evidence>
<evidence type="ECO:0000313" key="3">
    <source>
        <dbReference type="Proteomes" id="UP000605970"/>
    </source>
</evidence>
<gene>
    <name evidence="2" type="ORF">Mgra_00004453</name>
</gene>
<protein>
    <recommendedName>
        <fullName evidence="4">Programmed cell death protein 5</fullName>
    </recommendedName>
</protein>
<dbReference type="Proteomes" id="UP000605970">
    <property type="component" value="Unassembled WGS sequence"/>
</dbReference>
<organism evidence="2 3">
    <name type="scientific">Meloidogyne graminicola</name>
    <dbReference type="NCBI Taxonomy" id="189291"/>
    <lineage>
        <taxon>Eukaryota</taxon>
        <taxon>Metazoa</taxon>
        <taxon>Ecdysozoa</taxon>
        <taxon>Nematoda</taxon>
        <taxon>Chromadorea</taxon>
        <taxon>Rhabditida</taxon>
        <taxon>Tylenchina</taxon>
        <taxon>Tylenchomorpha</taxon>
        <taxon>Tylenchoidea</taxon>
        <taxon>Meloidogynidae</taxon>
        <taxon>Meloidogyninae</taxon>
        <taxon>Meloidogyne</taxon>
    </lineage>
</organism>
<accession>A0A8S9ZSM6</accession>
<name>A0A8S9ZSM6_9BILA</name>